<evidence type="ECO:0000313" key="3">
    <source>
        <dbReference type="Proteomes" id="UP001216907"/>
    </source>
</evidence>
<organism evidence="2 3">
    <name type="scientific">Paludisphaera mucosa</name>
    <dbReference type="NCBI Taxonomy" id="3030827"/>
    <lineage>
        <taxon>Bacteria</taxon>
        <taxon>Pseudomonadati</taxon>
        <taxon>Planctomycetota</taxon>
        <taxon>Planctomycetia</taxon>
        <taxon>Isosphaerales</taxon>
        <taxon>Isosphaeraceae</taxon>
        <taxon>Paludisphaera</taxon>
    </lineage>
</organism>
<protein>
    <submittedName>
        <fullName evidence="2">TlpA disulfide reductase family protein</fullName>
    </submittedName>
</protein>
<dbReference type="RefSeq" id="WP_277859094.1">
    <property type="nucleotide sequence ID" value="NZ_JARRAG010000001.1"/>
</dbReference>
<comment type="caution">
    <text evidence="2">The sequence shown here is derived from an EMBL/GenBank/DDBJ whole genome shotgun (WGS) entry which is preliminary data.</text>
</comment>
<sequence>MDVLIGRKLVWETLKSGRDGRCRVAMAAGSGYSIEARSKDHLPTSVGFRGVADDPMEVAIPLSDPIRGRVVDPEGRPQPGIQVGRLIAPNYNADAPGDQLPLVLYEMQGSDEPAKLDAEGRFDLRPAIHLDSRSLDASGSFRTWLQPLCFADEALRRVAFLGFDPSDVKPAYEVVVKPARRVLIPLEHEVASPSGKIEVWWEISALLGAGGPRESIFVMSGVVDPQPAEGERLEAYWPEGRYRLTVHSADPVAEKGLEETTIEIVVPPGDGPLTLPTLRLTSLPQRKLMGQPAPEIEARDLDTGEPVKLADFRGKVVVLDFWGYWCGPCIGSMPRLMEVHDRFKDRQVVVLAVHDQSVRTRDEYDRKLAGVKHNVWGDRELPFRVALDGPDPAVGEGDSTIGRGVSCDRYKVVYFPTTYVIGADGKVLGPADAREPGRLEAMLEEQLGKTSPR</sequence>
<evidence type="ECO:0000259" key="1">
    <source>
        <dbReference type="PROSITE" id="PS51352"/>
    </source>
</evidence>
<dbReference type="PANTHER" id="PTHR42852">
    <property type="entry name" value="THIOL:DISULFIDE INTERCHANGE PROTEIN DSBE"/>
    <property type="match status" value="1"/>
</dbReference>
<name>A0ABT6F578_9BACT</name>
<dbReference type="InterPro" id="IPR036249">
    <property type="entry name" value="Thioredoxin-like_sf"/>
</dbReference>
<dbReference type="PANTHER" id="PTHR42852:SF13">
    <property type="entry name" value="PROTEIN DIPZ"/>
    <property type="match status" value="1"/>
</dbReference>
<dbReference type="InterPro" id="IPR000866">
    <property type="entry name" value="AhpC/TSA"/>
</dbReference>
<dbReference type="CDD" id="cd02966">
    <property type="entry name" value="TlpA_like_family"/>
    <property type="match status" value="1"/>
</dbReference>
<dbReference type="Gene3D" id="3.40.30.10">
    <property type="entry name" value="Glutaredoxin"/>
    <property type="match status" value="1"/>
</dbReference>
<dbReference type="Pfam" id="PF00578">
    <property type="entry name" value="AhpC-TSA"/>
    <property type="match status" value="1"/>
</dbReference>
<gene>
    <name evidence="2" type="ORF">PZE19_02925</name>
</gene>
<dbReference type="PROSITE" id="PS51352">
    <property type="entry name" value="THIOREDOXIN_2"/>
    <property type="match status" value="1"/>
</dbReference>
<dbReference type="Proteomes" id="UP001216907">
    <property type="component" value="Unassembled WGS sequence"/>
</dbReference>
<dbReference type="SUPFAM" id="SSF52833">
    <property type="entry name" value="Thioredoxin-like"/>
    <property type="match status" value="1"/>
</dbReference>
<proteinExistence type="predicted"/>
<accession>A0ABT6F578</accession>
<dbReference type="EMBL" id="JARRAG010000001">
    <property type="protein sequence ID" value="MDG3002730.1"/>
    <property type="molecule type" value="Genomic_DNA"/>
</dbReference>
<evidence type="ECO:0000313" key="2">
    <source>
        <dbReference type="EMBL" id="MDG3002730.1"/>
    </source>
</evidence>
<keyword evidence="3" id="KW-1185">Reference proteome</keyword>
<reference evidence="2 3" key="1">
    <citation type="submission" date="2023-03" db="EMBL/GenBank/DDBJ databases">
        <title>Paludisphaera mucosa sp. nov. a novel planctomycete from northern fen.</title>
        <authorList>
            <person name="Ivanova A."/>
        </authorList>
    </citation>
    <scope>NUCLEOTIDE SEQUENCE [LARGE SCALE GENOMIC DNA]</scope>
    <source>
        <strain evidence="2 3">Pla2</strain>
    </source>
</reference>
<dbReference type="InterPro" id="IPR050553">
    <property type="entry name" value="Thioredoxin_ResA/DsbE_sf"/>
</dbReference>
<dbReference type="InterPro" id="IPR013766">
    <property type="entry name" value="Thioredoxin_domain"/>
</dbReference>
<feature type="domain" description="Thioredoxin" evidence="1">
    <location>
        <begin position="287"/>
        <end position="448"/>
    </location>
</feature>